<dbReference type="RefSeq" id="WP_058356850.1">
    <property type="nucleotide sequence ID" value="NZ_CABKVG010000010.1"/>
</dbReference>
<accession>A0ABY4E094</accession>
<evidence type="ECO:0000313" key="3">
    <source>
        <dbReference type="Proteomes" id="UP000832011"/>
    </source>
</evidence>
<dbReference type="Proteomes" id="UP000832011">
    <property type="component" value="Chromosome"/>
</dbReference>
<dbReference type="Gene3D" id="3.90.1720.10">
    <property type="entry name" value="endopeptidase domain like (from Nostoc punctiforme)"/>
    <property type="match status" value="1"/>
</dbReference>
<evidence type="ECO:0000259" key="1">
    <source>
        <dbReference type="Pfam" id="PF05257"/>
    </source>
</evidence>
<evidence type="ECO:0000313" key="2">
    <source>
        <dbReference type="EMBL" id="UOO89146.1"/>
    </source>
</evidence>
<name>A0ABY4E094_9NEIS</name>
<dbReference type="InterPro" id="IPR007921">
    <property type="entry name" value="CHAP_dom"/>
</dbReference>
<feature type="domain" description="Peptidase C51" evidence="1">
    <location>
        <begin position="45"/>
        <end position="120"/>
    </location>
</feature>
<organism evidence="2 3">
    <name type="scientific">Vitreoscilla massiliensis</name>
    <dbReference type="NCBI Taxonomy" id="1689272"/>
    <lineage>
        <taxon>Bacteria</taxon>
        <taxon>Pseudomonadati</taxon>
        <taxon>Pseudomonadota</taxon>
        <taxon>Betaproteobacteria</taxon>
        <taxon>Neisseriales</taxon>
        <taxon>Neisseriaceae</taxon>
        <taxon>Vitreoscilla</taxon>
    </lineage>
</organism>
<dbReference type="InterPro" id="IPR038765">
    <property type="entry name" value="Papain-like_cys_pep_sf"/>
</dbReference>
<dbReference type="EMBL" id="CP091511">
    <property type="protein sequence ID" value="UOO89146.1"/>
    <property type="molecule type" value="Genomic_DNA"/>
</dbReference>
<keyword evidence="3" id="KW-1185">Reference proteome</keyword>
<dbReference type="InterPro" id="IPR013423">
    <property type="entry name" value="CHP02594"/>
</dbReference>
<dbReference type="NCBIfam" id="TIGR02594">
    <property type="entry name" value="TIGR02594 family protein"/>
    <property type="match status" value="1"/>
</dbReference>
<proteinExistence type="predicted"/>
<gene>
    <name evidence="2" type="ORF">LVJ82_17145</name>
</gene>
<protein>
    <submittedName>
        <fullName evidence="2">TIGR02594 family protein</fullName>
    </submittedName>
</protein>
<dbReference type="SUPFAM" id="SSF54001">
    <property type="entry name" value="Cysteine proteinases"/>
    <property type="match status" value="1"/>
</dbReference>
<reference evidence="2 3" key="1">
    <citation type="journal article" date="2022" name="Res Sq">
        <title>Evolution of multicellular longitudinally dividing oral cavity symbionts (Neisseriaceae).</title>
        <authorList>
            <person name="Nyongesa S."/>
            <person name="Weber P."/>
            <person name="Bernet E."/>
            <person name="Pullido F."/>
            <person name="Nieckarz M."/>
            <person name="Delaby M."/>
            <person name="Nieves C."/>
            <person name="Viehboeck T."/>
            <person name="Krause N."/>
            <person name="Rivera-Millot A."/>
            <person name="Nakamura A."/>
            <person name="Vischer N."/>
            <person name="VanNieuwenhze M."/>
            <person name="Brun Y."/>
            <person name="Cava F."/>
            <person name="Bulgheresi S."/>
            <person name="Veyrier F."/>
        </authorList>
    </citation>
    <scope>NUCLEOTIDE SEQUENCE [LARGE SCALE GENOMIC DNA]</scope>
    <source>
        <strain evidence="2 3">SN4</strain>
    </source>
</reference>
<dbReference type="Pfam" id="PF05257">
    <property type="entry name" value="CHAP"/>
    <property type="match status" value="1"/>
</dbReference>
<sequence length="172" mass="18827">MSKQTELAWIAEARKHIGLSEVVGTKGHNTTILGWLKKLGAWWAEDETPWCGTFVGYCLQFTGRFVVKHWYRAKDWVNAGTKLSKPAYGCLVIFNRAGGGHVGFVVGKDARGNLMVLGGNQSNKVSIAPFSTDRVVAYVWPSFGNGVPSIPDPKRYDLPVLNSNGKVSTNEA</sequence>